<dbReference type="InterPro" id="IPR036388">
    <property type="entry name" value="WH-like_DNA-bd_sf"/>
</dbReference>
<protein>
    <submittedName>
        <fullName evidence="6">DNA-binding transcriptional LysR family regulator</fullName>
    </submittedName>
</protein>
<dbReference type="PANTHER" id="PTHR30537">
    <property type="entry name" value="HTH-TYPE TRANSCRIPTIONAL REGULATOR"/>
    <property type="match status" value="1"/>
</dbReference>
<feature type="domain" description="HTH lysR-type" evidence="5">
    <location>
        <begin position="2"/>
        <end position="59"/>
    </location>
</feature>
<dbReference type="SUPFAM" id="SSF46785">
    <property type="entry name" value="Winged helix' DNA-binding domain"/>
    <property type="match status" value="1"/>
</dbReference>
<sequence length="311" mass="34547">MVRLEDLQILLHTAQLGSLSAAARLLDISPAVASAGLKRLEAELHVRLLVRSTRSLRLTADGERYLAHARAAIEALQAGEQALAAGQQALHGQLSLSMPSDIGRQLLRPWLDDFLAEHPAVRLQLHISDRLADLYRMPVDVALRYGVPEDSSLVALPLLADNRRLLCAAPTYLQRHGWPQRPADLAAHECLRFVLGDALHERWRFALHGEWSVVTVGGRRNSDDGEIVRHWAVAGEGIAYKSQLDVLDDVRAGRLQALLTDYQAEPAPLYLVCPHRLMLSPLLMRLREFLQQRLQQYVAAEGASLPQAGLR</sequence>
<dbReference type="Proteomes" id="UP000248395">
    <property type="component" value="Unassembled WGS sequence"/>
</dbReference>
<dbReference type="InterPro" id="IPR036390">
    <property type="entry name" value="WH_DNA-bd_sf"/>
</dbReference>
<organism evidence="6 7">
    <name type="scientific">Aquitalea magnusonii</name>
    <dbReference type="NCBI Taxonomy" id="332411"/>
    <lineage>
        <taxon>Bacteria</taxon>
        <taxon>Pseudomonadati</taxon>
        <taxon>Pseudomonadota</taxon>
        <taxon>Betaproteobacteria</taxon>
        <taxon>Neisseriales</taxon>
        <taxon>Chromobacteriaceae</taxon>
        <taxon>Aquitalea</taxon>
    </lineage>
</organism>
<dbReference type="GO" id="GO:0043565">
    <property type="term" value="F:sequence-specific DNA binding"/>
    <property type="evidence" value="ECO:0007669"/>
    <property type="project" value="TreeGrafter"/>
</dbReference>
<dbReference type="Pfam" id="PF00126">
    <property type="entry name" value="HTH_1"/>
    <property type="match status" value="1"/>
</dbReference>
<dbReference type="RefSeq" id="WP_059286025.1">
    <property type="nucleotide sequence ID" value="NZ_LNQU01000053.1"/>
</dbReference>
<dbReference type="CDD" id="cd08422">
    <property type="entry name" value="PBP2_CrgA_like"/>
    <property type="match status" value="1"/>
</dbReference>
<evidence type="ECO:0000259" key="5">
    <source>
        <dbReference type="PROSITE" id="PS50931"/>
    </source>
</evidence>
<keyword evidence="2" id="KW-0805">Transcription regulation</keyword>
<name>A0A318JLS7_9NEIS</name>
<dbReference type="Gene3D" id="1.10.10.10">
    <property type="entry name" value="Winged helix-like DNA-binding domain superfamily/Winged helix DNA-binding domain"/>
    <property type="match status" value="1"/>
</dbReference>
<dbReference type="PANTHER" id="PTHR30537:SF21">
    <property type="entry name" value="HTH-TYPE TRANSCRIPTIONAL REGULATOR SINR-RELATED"/>
    <property type="match status" value="1"/>
</dbReference>
<proteinExistence type="inferred from homology"/>
<comment type="similarity">
    <text evidence="1">Belongs to the LysR transcriptional regulatory family.</text>
</comment>
<keyword evidence="7" id="KW-1185">Reference proteome</keyword>
<dbReference type="InterPro" id="IPR000847">
    <property type="entry name" value="LysR_HTH_N"/>
</dbReference>
<dbReference type="Pfam" id="PF03466">
    <property type="entry name" value="LysR_substrate"/>
    <property type="match status" value="1"/>
</dbReference>
<evidence type="ECO:0000256" key="3">
    <source>
        <dbReference type="ARBA" id="ARBA00023125"/>
    </source>
</evidence>
<gene>
    <name evidence="6" type="ORF">DFR38_10759</name>
</gene>
<dbReference type="InterPro" id="IPR058163">
    <property type="entry name" value="LysR-type_TF_proteobact-type"/>
</dbReference>
<dbReference type="GO" id="GO:0003700">
    <property type="term" value="F:DNA-binding transcription factor activity"/>
    <property type="evidence" value="ECO:0007669"/>
    <property type="project" value="InterPro"/>
</dbReference>
<dbReference type="FunFam" id="3.40.190.290:FF:000001">
    <property type="entry name" value="Transcriptional regulator, LysR family"/>
    <property type="match status" value="1"/>
</dbReference>
<dbReference type="Gene3D" id="3.40.190.290">
    <property type="match status" value="1"/>
</dbReference>
<accession>A0A318JLS7</accession>
<dbReference type="GO" id="GO:0006351">
    <property type="term" value="P:DNA-templated transcription"/>
    <property type="evidence" value="ECO:0007669"/>
    <property type="project" value="TreeGrafter"/>
</dbReference>
<dbReference type="PROSITE" id="PS50931">
    <property type="entry name" value="HTH_LYSR"/>
    <property type="match status" value="1"/>
</dbReference>
<evidence type="ECO:0000256" key="1">
    <source>
        <dbReference type="ARBA" id="ARBA00009437"/>
    </source>
</evidence>
<dbReference type="AlphaFoldDB" id="A0A318JLS7"/>
<evidence type="ECO:0000256" key="2">
    <source>
        <dbReference type="ARBA" id="ARBA00023015"/>
    </source>
</evidence>
<reference evidence="6 7" key="1">
    <citation type="submission" date="2018-05" db="EMBL/GenBank/DDBJ databases">
        <title>Genomic Encyclopedia of Type Strains, Phase IV (KMG-IV): sequencing the most valuable type-strain genomes for metagenomic binning, comparative biology and taxonomic classification.</title>
        <authorList>
            <person name="Goeker M."/>
        </authorList>
    </citation>
    <scope>NUCLEOTIDE SEQUENCE [LARGE SCALE GENOMIC DNA]</scope>
    <source>
        <strain evidence="6 7">DSM 25134</strain>
    </source>
</reference>
<evidence type="ECO:0000313" key="7">
    <source>
        <dbReference type="Proteomes" id="UP000248395"/>
    </source>
</evidence>
<evidence type="ECO:0000313" key="6">
    <source>
        <dbReference type="EMBL" id="PXX48274.1"/>
    </source>
</evidence>
<dbReference type="InterPro" id="IPR005119">
    <property type="entry name" value="LysR_subst-bd"/>
</dbReference>
<comment type="caution">
    <text evidence="6">The sequence shown here is derived from an EMBL/GenBank/DDBJ whole genome shotgun (WGS) entry which is preliminary data.</text>
</comment>
<dbReference type="SUPFAM" id="SSF53850">
    <property type="entry name" value="Periplasmic binding protein-like II"/>
    <property type="match status" value="1"/>
</dbReference>
<keyword evidence="3 6" id="KW-0238">DNA-binding</keyword>
<dbReference type="EMBL" id="QJKC01000007">
    <property type="protein sequence ID" value="PXX48274.1"/>
    <property type="molecule type" value="Genomic_DNA"/>
</dbReference>
<evidence type="ECO:0000256" key="4">
    <source>
        <dbReference type="ARBA" id="ARBA00023163"/>
    </source>
</evidence>
<dbReference type="OrthoDB" id="9178040at2"/>
<keyword evidence="4" id="KW-0804">Transcription</keyword>